<dbReference type="Proteomes" id="UP000635142">
    <property type="component" value="Unassembled WGS sequence"/>
</dbReference>
<gene>
    <name evidence="1" type="ORF">H9Q16_02810</name>
</gene>
<proteinExistence type="predicted"/>
<keyword evidence="2" id="KW-1185">Reference proteome</keyword>
<sequence>MQLVLQTGAHYTEQDRLIQTLLRNAEGFAQRGVAVPAPERYRGLIRDTLNAMHREPAAPDARDVLLDAILEQGQPERVLLSDPNFFRTAGTAVQKGVLYPAAPQRMAYMAQLFPEDALEMYLIIRNPAALLPIFHSVAQDPEDAAFWGGRNPQDLRWSETVASIRSAAPEMPITVCCNEDLPLTWAQLIRDMAGLGPHEKLVGGFDLLHTIMSSEGMQRFRAYLGNQTQISEEQRRRVIVAFLDKFALEDEIEEELDMPGWTEDTVDYLTEIYDQDVEVIKGIPGVTVLAP</sequence>
<dbReference type="RefSeq" id="WP_191073840.1">
    <property type="nucleotide sequence ID" value="NZ_JACTAG010000001.1"/>
</dbReference>
<accession>A0A927D1T8</accession>
<comment type="caution">
    <text evidence="1">The sequence shown here is derived from an EMBL/GenBank/DDBJ whole genome shotgun (WGS) entry which is preliminary data.</text>
</comment>
<evidence type="ECO:0000313" key="1">
    <source>
        <dbReference type="EMBL" id="MBD3662841.1"/>
    </source>
</evidence>
<evidence type="ECO:0000313" key="2">
    <source>
        <dbReference type="Proteomes" id="UP000635142"/>
    </source>
</evidence>
<reference evidence="1" key="1">
    <citation type="submission" date="2020-08" db="EMBL/GenBank/DDBJ databases">
        <title>Sulfitobacter aestuariivivens sp. nov., isolated from a tidal flat.</title>
        <authorList>
            <person name="Park S."/>
            <person name="Yoon J.-H."/>
        </authorList>
    </citation>
    <scope>NUCLEOTIDE SEQUENCE</scope>
    <source>
        <strain evidence="1">TSTF-M16</strain>
    </source>
</reference>
<protein>
    <submittedName>
        <fullName evidence="1">Uncharacterized protein</fullName>
    </submittedName>
</protein>
<dbReference type="AlphaFoldDB" id="A0A927D1T8"/>
<dbReference type="EMBL" id="JACTAG010000001">
    <property type="protein sequence ID" value="MBD3662841.1"/>
    <property type="molecule type" value="Genomic_DNA"/>
</dbReference>
<organism evidence="1 2">
    <name type="scientific">Sulfitobacter aestuariivivens</name>
    <dbReference type="NCBI Taxonomy" id="2766981"/>
    <lineage>
        <taxon>Bacteria</taxon>
        <taxon>Pseudomonadati</taxon>
        <taxon>Pseudomonadota</taxon>
        <taxon>Alphaproteobacteria</taxon>
        <taxon>Rhodobacterales</taxon>
        <taxon>Roseobacteraceae</taxon>
        <taxon>Sulfitobacter</taxon>
    </lineage>
</organism>
<name>A0A927D1T8_9RHOB</name>